<dbReference type="Gene3D" id="3.40.33.10">
    <property type="entry name" value="CAP"/>
    <property type="match status" value="1"/>
</dbReference>
<dbReference type="EMBL" id="SMKA01000540">
    <property type="protein sequence ID" value="TDC13303.1"/>
    <property type="molecule type" value="Genomic_DNA"/>
</dbReference>
<dbReference type="AlphaFoldDB" id="A0A4R4NYI4"/>
<feature type="compositionally biased region" description="Basic and acidic residues" evidence="1">
    <location>
        <begin position="34"/>
        <end position="44"/>
    </location>
</feature>
<dbReference type="Proteomes" id="UP000295075">
    <property type="component" value="Unassembled WGS sequence"/>
</dbReference>
<feature type="region of interest" description="Disordered" evidence="1">
    <location>
        <begin position="17"/>
        <end position="62"/>
    </location>
</feature>
<evidence type="ECO:0000256" key="1">
    <source>
        <dbReference type="SAM" id="MobiDB-lite"/>
    </source>
</evidence>
<dbReference type="SUPFAM" id="SSF55797">
    <property type="entry name" value="PR-1-like"/>
    <property type="match status" value="1"/>
</dbReference>
<reference evidence="3 4" key="1">
    <citation type="submission" date="2019-03" db="EMBL/GenBank/DDBJ databases">
        <title>Draft genome sequences of novel Actinobacteria.</title>
        <authorList>
            <person name="Sahin N."/>
            <person name="Ay H."/>
            <person name="Saygin H."/>
        </authorList>
    </citation>
    <scope>NUCLEOTIDE SEQUENCE [LARGE SCALE GENOMIC DNA]</scope>
    <source>
        <strain evidence="3 4">JCM 30547</strain>
    </source>
</reference>
<comment type="caution">
    <text evidence="3">The sequence shown here is derived from an EMBL/GenBank/DDBJ whole genome shotgun (WGS) entry which is preliminary data.</text>
</comment>
<evidence type="ECO:0000313" key="4">
    <source>
        <dbReference type="Proteomes" id="UP000295075"/>
    </source>
</evidence>
<protein>
    <recommendedName>
        <fullName evidence="2">SCP domain-containing protein</fullName>
    </recommendedName>
</protein>
<keyword evidence="4" id="KW-1185">Reference proteome</keyword>
<evidence type="ECO:0000313" key="3">
    <source>
        <dbReference type="EMBL" id="TDC13303.1"/>
    </source>
</evidence>
<name>A0A4R4NYI4_9ACTN</name>
<accession>A0A4R4NYI4</accession>
<dbReference type="Pfam" id="PF00188">
    <property type="entry name" value="CAP"/>
    <property type="match status" value="1"/>
</dbReference>
<feature type="domain" description="SCP" evidence="2">
    <location>
        <begin position="10"/>
        <end position="71"/>
    </location>
</feature>
<dbReference type="InterPro" id="IPR035940">
    <property type="entry name" value="CAP_sf"/>
</dbReference>
<dbReference type="OrthoDB" id="3826367at2"/>
<gene>
    <name evidence="3" type="ORF">E1261_44870</name>
</gene>
<organism evidence="3 4">
    <name type="scientific">Kribbella albertanoniae</name>
    <dbReference type="NCBI Taxonomy" id="1266829"/>
    <lineage>
        <taxon>Bacteria</taxon>
        <taxon>Bacillati</taxon>
        <taxon>Actinomycetota</taxon>
        <taxon>Actinomycetes</taxon>
        <taxon>Propionibacteriales</taxon>
        <taxon>Kribbellaceae</taxon>
        <taxon>Kribbella</taxon>
    </lineage>
</organism>
<proteinExistence type="predicted"/>
<evidence type="ECO:0000259" key="2">
    <source>
        <dbReference type="Pfam" id="PF00188"/>
    </source>
</evidence>
<sequence>MDSNELQLFNKINNARADNGCAPLKRSTSLTRSSEAEAKQRAADDTLDDGNTSSKAAAGGDNWSADRAFDRMMSQNKPTLLNCGLTTMSVGRGTATYERCTLFLICSDRTRVGWVATFR</sequence>
<dbReference type="InterPro" id="IPR014044">
    <property type="entry name" value="CAP_dom"/>
</dbReference>